<keyword evidence="2" id="KW-0479">Metal-binding</keyword>
<dbReference type="Proteomes" id="UP001292094">
    <property type="component" value="Unassembled WGS sequence"/>
</dbReference>
<feature type="domain" description="C2H2-type" evidence="10">
    <location>
        <begin position="1646"/>
        <end position="1676"/>
    </location>
</feature>
<feature type="compositionally biased region" description="Polar residues" evidence="8">
    <location>
        <begin position="1229"/>
        <end position="1241"/>
    </location>
</feature>
<feature type="region of interest" description="Disordered" evidence="8">
    <location>
        <begin position="763"/>
        <end position="800"/>
    </location>
</feature>
<feature type="region of interest" description="Disordered" evidence="8">
    <location>
        <begin position="897"/>
        <end position="988"/>
    </location>
</feature>
<evidence type="ECO:0000256" key="4">
    <source>
        <dbReference type="ARBA" id="ARBA00022771"/>
    </source>
</evidence>
<feature type="compositionally biased region" description="Basic and acidic residues" evidence="8">
    <location>
        <begin position="261"/>
        <end position="278"/>
    </location>
</feature>
<feature type="region of interest" description="Disordered" evidence="8">
    <location>
        <begin position="1102"/>
        <end position="1197"/>
    </location>
</feature>
<feature type="compositionally biased region" description="Polar residues" evidence="8">
    <location>
        <begin position="1280"/>
        <end position="1301"/>
    </location>
</feature>
<dbReference type="InterPro" id="IPR050331">
    <property type="entry name" value="Zinc_finger"/>
</dbReference>
<evidence type="ECO:0000256" key="2">
    <source>
        <dbReference type="ARBA" id="ARBA00022723"/>
    </source>
</evidence>
<organism evidence="11 12">
    <name type="scientific">Petrolisthes manimaculis</name>
    <dbReference type="NCBI Taxonomy" id="1843537"/>
    <lineage>
        <taxon>Eukaryota</taxon>
        <taxon>Metazoa</taxon>
        <taxon>Ecdysozoa</taxon>
        <taxon>Arthropoda</taxon>
        <taxon>Crustacea</taxon>
        <taxon>Multicrustacea</taxon>
        <taxon>Malacostraca</taxon>
        <taxon>Eumalacostraca</taxon>
        <taxon>Eucarida</taxon>
        <taxon>Decapoda</taxon>
        <taxon>Pleocyemata</taxon>
        <taxon>Anomura</taxon>
        <taxon>Galatheoidea</taxon>
        <taxon>Porcellanidae</taxon>
        <taxon>Petrolisthes</taxon>
    </lineage>
</organism>
<feature type="compositionally biased region" description="Polar residues" evidence="8">
    <location>
        <begin position="78"/>
        <end position="92"/>
    </location>
</feature>
<feature type="compositionally biased region" description="Basic and acidic residues" evidence="8">
    <location>
        <begin position="1103"/>
        <end position="1113"/>
    </location>
</feature>
<feature type="compositionally biased region" description="Basic and acidic residues" evidence="8">
    <location>
        <begin position="439"/>
        <end position="451"/>
    </location>
</feature>
<dbReference type="SMART" id="SM00355">
    <property type="entry name" value="ZnF_C2H2"/>
    <property type="match status" value="3"/>
</dbReference>
<feature type="region of interest" description="Disordered" evidence="8">
    <location>
        <begin position="1537"/>
        <end position="1584"/>
    </location>
</feature>
<feature type="compositionally biased region" description="Basic and acidic residues" evidence="8">
    <location>
        <begin position="535"/>
        <end position="551"/>
    </location>
</feature>
<feature type="compositionally biased region" description="Basic residues" evidence="8">
    <location>
        <begin position="727"/>
        <end position="742"/>
    </location>
</feature>
<evidence type="ECO:0000256" key="8">
    <source>
        <dbReference type="SAM" id="MobiDB-lite"/>
    </source>
</evidence>
<feature type="region of interest" description="Disordered" evidence="8">
    <location>
        <begin position="72"/>
        <end position="92"/>
    </location>
</feature>
<feature type="compositionally biased region" description="Polar residues" evidence="8">
    <location>
        <begin position="1493"/>
        <end position="1503"/>
    </location>
</feature>
<feature type="region of interest" description="Disordered" evidence="8">
    <location>
        <begin position="1025"/>
        <end position="1070"/>
    </location>
</feature>
<feature type="compositionally biased region" description="Polar residues" evidence="8">
    <location>
        <begin position="1114"/>
        <end position="1188"/>
    </location>
</feature>
<feature type="compositionally biased region" description="Low complexity" evidence="8">
    <location>
        <begin position="911"/>
        <end position="924"/>
    </location>
</feature>
<evidence type="ECO:0000259" key="10">
    <source>
        <dbReference type="PROSITE" id="PS50157"/>
    </source>
</evidence>
<feature type="compositionally biased region" description="Polar residues" evidence="8">
    <location>
        <begin position="927"/>
        <end position="943"/>
    </location>
</feature>
<feature type="signal peptide" evidence="9">
    <location>
        <begin position="1"/>
        <end position="19"/>
    </location>
</feature>
<feature type="compositionally biased region" description="Basic and acidic residues" evidence="8">
    <location>
        <begin position="458"/>
        <end position="524"/>
    </location>
</feature>
<feature type="region of interest" description="Disordered" evidence="8">
    <location>
        <begin position="398"/>
        <end position="633"/>
    </location>
</feature>
<feature type="region of interest" description="Disordered" evidence="8">
    <location>
        <begin position="1676"/>
        <end position="1706"/>
    </location>
</feature>
<accession>A0AAE1P214</accession>
<dbReference type="EMBL" id="JAWZYT010003082">
    <property type="protein sequence ID" value="KAK4300313.1"/>
    <property type="molecule type" value="Genomic_DNA"/>
</dbReference>
<feature type="region of interest" description="Disordered" evidence="8">
    <location>
        <begin position="1280"/>
        <end position="1357"/>
    </location>
</feature>
<feature type="compositionally biased region" description="Basic and acidic residues" evidence="8">
    <location>
        <begin position="335"/>
        <end position="370"/>
    </location>
</feature>
<evidence type="ECO:0000313" key="12">
    <source>
        <dbReference type="Proteomes" id="UP001292094"/>
    </source>
</evidence>
<feature type="region of interest" description="Disordered" evidence="8">
    <location>
        <begin position="724"/>
        <end position="749"/>
    </location>
</feature>
<feature type="region of interest" description="Disordered" evidence="8">
    <location>
        <begin position="1741"/>
        <end position="1763"/>
    </location>
</feature>
<sequence>MSLTSLLTSALLQAVDVLSKSSVSNLPLPQSHPLSNPTNPHGLPLQSPPPTYHQQLSHSHFLTLQQCSPPSFLPPSPNTQYPTGTTSDNPTTQDLLTSLQQIGAFGAEIPSGGGTLGFSCPYCGKTSRCLSHLQTHLRTHTGERPFACHFCSFRTTQKVALKEHIYTHTGEKPHACPDSDDSLQREPSLKEYGKKVGLMSSKWLPPPTLPNYHYEDIQSWDEWVRYELPDINFKIETTRVEPSPYDFLGFDELENTDVDGTVKKGKEKSAELKEKESTENEATNEYQENCPSDTVGKVKDRKDREKRKEDCDEKTKENHKEKRKYIQVEEEENCEEKRAEEHENKTKEDNGEKAHDDSDHEQDEAYEHQRNIVSESDNLGKETQRVWNLLVSEVEELTSGVQEGNSGDRRRADGQLTSAKVLTPDNDKFDGEDENISTVDKDQATPSKESEVSGSTFVEKKKKDSKDREKRKEDNDGKTRVGNEEKRKRNNEKDGGCKKRRKLGSEEVKEQNEREREGIHKNSKQDGGQTLSNNEKGKKENSEGENKEPTKRNRSHKDKREDSDKAQDGKQADIIPPSSSPVQKETDKTVPLNKDKDTVTKPTSSQSPGVTIFSSIIKHPTPDAVHENQRGEKVDEVCNKEVVSENVEGEPTIDKDPHKHIELSEKRKRDLTMKKENLDKNDEIEIINDIDCAIPPKEGEVRASASEATSIQTSNNNVDILKEGRKTRQRNYRTYPRAKKKVSPSSTPSFCHFTINKPLQVENKSSVNPQTSPEASPTLQQEDKTERRLEEEICSDGQHKMSGSSVLVGNEIPCNSDKAKVCNIIKSNIIKYMNENVPASVPPTCQRKERDTSVLNFPNQKKLVSADIIPPSSSPVQKVTDKTMPLIKDKDTGTTIVSPIIKHPTPDAVLTDSPSTSTAAPSPAKESLTSIPQSSTLPVTPQETPHDGNILKSFSSAVTQSKSDKSNMSQAQIPTMPETSQSEVSKNSETRLYLLPTSRLTTNQLGANQYPRFLLLNNTITSIPYPPGKDAQPKQKNVISQSDGHAAPTSQDRHQGIRQGESNVDKKQHHKVISVLEKMPAVPRNTITSGNKEIQLDSFSTELNKDSDHHSKGTQETPHMSGTDQTPHMSGTDQTPHMSGTDQTPHMSGTDQTPHMSGTDQTPHMSGTDQTPHMSGTDQTPHMSGTDQNSEKEKQLEQEVPLVQQKLASVQTQTPKYPPRPCVVSQMSGVASTPVNSQQMPASKKSQKITPPTSNQQKSHSLPLVKNWPLLSTTKSKYECESSTLSKTPESSTLSPNSRETVASDPLTHNDPLTSTVSAQGTSEGRDGNYTLLKPKDKHTSSQLAQETKVPGNDVPATSLKVHKRPTSLSNVLVETVVYKNVSPTCIESQKTTAAKCLSTAPPVTCLKPPTTFPVSQHTPISSQTTQGTAAPQNVSPTFPLISPKVSSTSGKSASSEVANTNQTSQQNPPGTPYNLAVAGKQKQNRAAAPAQKNVSEQNSSLHTEAELKPPQMMTPNIEPLEAAPVMNQNLTPYTSVTEKNHSSHQEKSPSEPQQRTPQIKQKESTCMNEQNQTLQQKVSEQKQSPQMIKTELNPQQLTPKMVQLAASCNNDIQMQHKNTERFKMHICDWLMFDMKPCSVTLHRHLSCTTCGKRFSSISNIQKHLESCNSKTLDKEDVKRQNGLLPHKPPVRSGRNPTASASQPFDEDVMTRVPHLYHDVCPVHQKPPALTQDCCLMLLKEKKKKKKRKRRREKKGEKRKKEE</sequence>
<feature type="compositionally biased region" description="Low complexity" evidence="8">
    <location>
        <begin position="1443"/>
        <end position="1456"/>
    </location>
</feature>
<evidence type="ECO:0000256" key="5">
    <source>
        <dbReference type="ARBA" id="ARBA00022833"/>
    </source>
</evidence>
<dbReference type="GO" id="GO:0005634">
    <property type="term" value="C:nucleus"/>
    <property type="evidence" value="ECO:0007669"/>
    <property type="project" value="UniProtKB-SubCell"/>
</dbReference>
<feature type="compositionally biased region" description="Polar residues" evidence="8">
    <location>
        <begin position="280"/>
        <end position="292"/>
    </location>
</feature>
<dbReference type="InterPro" id="IPR036236">
    <property type="entry name" value="Znf_C2H2_sf"/>
</dbReference>
<feature type="region of interest" description="Disordered" evidence="8">
    <location>
        <begin position="1414"/>
        <end position="1516"/>
    </location>
</feature>
<gene>
    <name evidence="11" type="ORF">Pmani_027474</name>
</gene>
<keyword evidence="3" id="KW-0677">Repeat</keyword>
<keyword evidence="9" id="KW-0732">Signal</keyword>
<feature type="compositionally biased region" description="Basic and acidic residues" evidence="8">
    <location>
        <begin position="1754"/>
        <end position="1763"/>
    </location>
</feature>
<keyword evidence="6" id="KW-0539">Nucleus</keyword>
<dbReference type="GO" id="GO:0010468">
    <property type="term" value="P:regulation of gene expression"/>
    <property type="evidence" value="ECO:0007669"/>
    <property type="project" value="TreeGrafter"/>
</dbReference>
<feature type="compositionally biased region" description="Basic and acidic residues" evidence="8">
    <location>
        <begin position="558"/>
        <end position="571"/>
    </location>
</feature>
<feature type="chain" id="PRO_5042021208" description="C2H2-type domain-containing protein" evidence="9">
    <location>
        <begin position="20"/>
        <end position="1763"/>
    </location>
</feature>
<feature type="compositionally biased region" description="Polar residues" evidence="8">
    <location>
        <begin position="1551"/>
        <end position="1584"/>
    </location>
</feature>
<name>A0AAE1P214_9EUCA</name>
<feature type="compositionally biased region" description="Basic and acidic residues" evidence="8">
    <location>
        <begin position="1539"/>
        <end position="1550"/>
    </location>
</feature>
<feature type="domain" description="C2H2-type" evidence="10">
    <location>
        <begin position="118"/>
        <end position="145"/>
    </location>
</feature>
<feature type="compositionally biased region" description="Basic and acidic residues" evidence="8">
    <location>
        <begin position="620"/>
        <end position="633"/>
    </location>
</feature>
<dbReference type="PANTHER" id="PTHR16515:SF49">
    <property type="entry name" value="GASTRULA ZINC FINGER PROTEIN XLCGF49.1-LIKE-RELATED"/>
    <property type="match status" value="1"/>
</dbReference>
<dbReference type="GO" id="GO:0008270">
    <property type="term" value="F:zinc ion binding"/>
    <property type="evidence" value="ECO:0007669"/>
    <property type="project" value="UniProtKB-KW"/>
</dbReference>
<evidence type="ECO:0000256" key="1">
    <source>
        <dbReference type="ARBA" id="ARBA00004123"/>
    </source>
</evidence>
<feature type="compositionally biased region" description="Basic and acidic residues" evidence="8">
    <location>
        <begin position="584"/>
        <end position="599"/>
    </location>
</feature>
<proteinExistence type="predicted"/>
<feature type="compositionally biased region" description="Polar residues" evidence="8">
    <location>
        <begin position="1034"/>
        <end position="1043"/>
    </location>
</feature>
<dbReference type="Gene3D" id="3.30.160.60">
    <property type="entry name" value="Classic Zinc Finger"/>
    <property type="match status" value="2"/>
</dbReference>
<dbReference type="InterPro" id="IPR013087">
    <property type="entry name" value="Znf_C2H2_type"/>
</dbReference>
<dbReference type="PANTHER" id="PTHR16515">
    <property type="entry name" value="PR DOMAIN ZINC FINGER PROTEIN"/>
    <property type="match status" value="1"/>
</dbReference>
<feature type="region of interest" description="Disordered" evidence="8">
    <location>
        <begin position="23"/>
        <end position="55"/>
    </location>
</feature>
<comment type="subcellular location">
    <subcellularLocation>
        <location evidence="1">Nucleus</location>
    </subcellularLocation>
</comment>
<comment type="caution">
    <text evidence="11">The sequence shown here is derived from an EMBL/GenBank/DDBJ whole genome shotgun (WGS) entry which is preliminary data.</text>
</comment>
<dbReference type="SUPFAM" id="SSF57667">
    <property type="entry name" value="beta-beta-alpha zinc fingers"/>
    <property type="match status" value="1"/>
</dbReference>
<feature type="compositionally biased region" description="Polar residues" evidence="8">
    <location>
        <begin position="23"/>
        <end position="39"/>
    </location>
</feature>
<feature type="region of interest" description="Disordered" evidence="8">
    <location>
        <begin position="261"/>
        <end position="382"/>
    </location>
</feature>
<feature type="compositionally biased region" description="Polar residues" evidence="8">
    <location>
        <begin position="1457"/>
        <end position="1469"/>
    </location>
</feature>
<feature type="compositionally biased region" description="Polar residues" evidence="8">
    <location>
        <begin position="1414"/>
        <end position="1437"/>
    </location>
</feature>
<feature type="compositionally biased region" description="Polar residues" evidence="8">
    <location>
        <begin position="763"/>
        <end position="780"/>
    </location>
</feature>
<reference evidence="11" key="1">
    <citation type="submission" date="2023-11" db="EMBL/GenBank/DDBJ databases">
        <title>Genome assemblies of two species of porcelain crab, Petrolisthes cinctipes and Petrolisthes manimaculis (Anomura: Porcellanidae).</title>
        <authorList>
            <person name="Angst P."/>
        </authorList>
    </citation>
    <scope>NUCLEOTIDE SEQUENCE</scope>
    <source>
        <strain evidence="11">PB745_02</strain>
        <tissue evidence="11">Gill</tissue>
    </source>
</reference>
<feature type="compositionally biased region" description="Polar residues" evidence="8">
    <location>
        <begin position="1248"/>
        <end position="1260"/>
    </location>
</feature>
<feature type="compositionally biased region" description="Basic residues" evidence="8">
    <location>
        <begin position="1741"/>
        <end position="1753"/>
    </location>
</feature>
<evidence type="ECO:0000313" key="11">
    <source>
        <dbReference type="EMBL" id="KAK4300313.1"/>
    </source>
</evidence>
<feature type="domain" description="C2H2-type" evidence="10">
    <location>
        <begin position="146"/>
        <end position="173"/>
    </location>
</feature>
<protein>
    <recommendedName>
        <fullName evidence="10">C2H2-type domain-containing protein</fullName>
    </recommendedName>
</protein>
<keyword evidence="12" id="KW-1185">Reference proteome</keyword>
<keyword evidence="4 7" id="KW-0863">Zinc-finger</keyword>
<feature type="compositionally biased region" description="Polar residues" evidence="8">
    <location>
        <begin position="1311"/>
        <end position="1323"/>
    </location>
</feature>
<dbReference type="PROSITE" id="PS50157">
    <property type="entry name" value="ZINC_FINGER_C2H2_2"/>
    <property type="match status" value="3"/>
</dbReference>
<feature type="compositionally biased region" description="Polar residues" evidence="8">
    <location>
        <begin position="600"/>
        <end position="614"/>
    </location>
</feature>
<feature type="compositionally biased region" description="Basic and acidic residues" evidence="8">
    <location>
        <begin position="781"/>
        <end position="791"/>
    </location>
</feature>
<evidence type="ECO:0000256" key="7">
    <source>
        <dbReference type="PROSITE-ProRule" id="PRU00042"/>
    </source>
</evidence>
<feature type="compositionally biased region" description="Polar residues" evidence="8">
    <location>
        <begin position="952"/>
        <end position="987"/>
    </location>
</feature>
<evidence type="ECO:0000256" key="6">
    <source>
        <dbReference type="ARBA" id="ARBA00023242"/>
    </source>
</evidence>
<evidence type="ECO:0000256" key="9">
    <source>
        <dbReference type="SAM" id="SignalP"/>
    </source>
</evidence>
<feature type="compositionally biased region" description="Basic and acidic residues" evidence="8">
    <location>
        <begin position="296"/>
        <end position="327"/>
    </location>
</feature>
<evidence type="ECO:0000256" key="3">
    <source>
        <dbReference type="ARBA" id="ARBA00022737"/>
    </source>
</evidence>
<keyword evidence="5" id="KW-0862">Zinc</keyword>
<feature type="region of interest" description="Disordered" evidence="8">
    <location>
        <begin position="1229"/>
        <end position="1267"/>
    </location>
</feature>